<protein>
    <submittedName>
        <fullName evidence="1">Uncharacterized protein</fullName>
    </submittedName>
</protein>
<dbReference type="STRING" id="318161.Sden_1894"/>
<evidence type="ECO:0000313" key="1">
    <source>
        <dbReference type="EMBL" id="ABE55177.1"/>
    </source>
</evidence>
<dbReference type="SUPFAM" id="SSF55486">
    <property type="entry name" value="Metalloproteases ('zincins'), catalytic domain"/>
    <property type="match status" value="1"/>
</dbReference>
<name>Q12MZ9_SHEDO</name>
<reference evidence="1 2" key="1">
    <citation type="submission" date="2006-03" db="EMBL/GenBank/DDBJ databases">
        <title>Complete sequence of Shewanella denitrificans OS217.</title>
        <authorList>
            <consortium name="US DOE Joint Genome Institute"/>
            <person name="Copeland A."/>
            <person name="Lucas S."/>
            <person name="Lapidus A."/>
            <person name="Barry K."/>
            <person name="Detter J.C."/>
            <person name="Glavina del Rio T."/>
            <person name="Hammon N."/>
            <person name="Israni S."/>
            <person name="Dalin E."/>
            <person name="Tice H."/>
            <person name="Pitluck S."/>
            <person name="Brettin T."/>
            <person name="Bruce D."/>
            <person name="Han C."/>
            <person name="Tapia R."/>
            <person name="Gilna P."/>
            <person name="Kiss H."/>
            <person name="Schmutz J."/>
            <person name="Larimer F."/>
            <person name="Land M."/>
            <person name="Hauser L."/>
            <person name="Kyrpides N."/>
            <person name="Lykidis A."/>
            <person name="Richardson P."/>
        </authorList>
    </citation>
    <scope>NUCLEOTIDE SEQUENCE [LARGE SCALE GENOMIC DNA]</scope>
    <source>
        <strain evidence="2">OS217 / ATCC BAA-1090 / DSM 15013</strain>
    </source>
</reference>
<dbReference type="AlphaFoldDB" id="Q12MZ9"/>
<accession>Q12MZ9</accession>
<dbReference type="Proteomes" id="UP000001982">
    <property type="component" value="Chromosome"/>
</dbReference>
<dbReference type="EMBL" id="CP000302">
    <property type="protein sequence ID" value="ABE55177.1"/>
    <property type="molecule type" value="Genomic_DNA"/>
</dbReference>
<dbReference type="KEGG" id="sdn:Sden_1894"/>
<proteinExistence type="predicted"/>
<dbReference type="HOGENOM" id="CLU_470811_0_0_6"/>
<gene>
    <name evidence="1" type="ordered locus">Sden_1894</name>
</gene>
<keyword evidence="2" id="KW-1185">Reference proteome</keyword>
<evidence type="ECO:0000313" key="2">
    <source>
        <dbReference type="Proteomes" id="UP000001982"/>
    </source>
</evidence>
<organism evidence="1 2">
    <name type="scientific">Shewanella denitrificans (strain OS217 / ATCC BAA-1090 / DSM 15013)</name>
    <dbReference type="NCBI Taxonomy" id="318161"/>
    <lineage>
        <taxon>Bacteria</taxon>
        <taxon>Pseudomonadati</taxon>
        <taxon>Pseudomonadota</taxon>
        <taxon>Gammaproteobacteria</taxon>
        <taxon>Alteromonadales</taxon>
        <taxon>Shewanellaceae</taxon>
        <taxon>Shewanella</taxon>
    </lineage>
</organism>
<dbReference type="eggNOG" id="COG0339">
    <property type="taxonomic scope" value="Bacteria"/>
</dbReference>
<sequence>MAPAIADPISLFVNQCLSYQADIGSFRYAQDLTDKTQSLEQTLLGLHNINDRLHYYRELTQSAHHGQSLLLCQVHLADELEQLLSEPHLIQWTHYLALLPAPYPQLGSLLQGLSAQILPIATKSQLHTAQASINFSLKQRQFTLKFNDPHCQPFAPALPNSGNNSTATDNAAHNDTASGYKPVSISRYLFTQPDEACRRSAWQDYQRRLNQRSAAALQLIKQIRSDFAKSQGVNNYGLWQLQQQQLSQDEIWAYLASQTQLTQVKPWNLAQALAKETHRFDALEGEHTLMQLFEALAPLGIRIETLQDYEAKLPPHSENSPSSKVNLKAPVLDEQHTVVYRIWHNDRLLGEIFSNVGDKNSAYILRQSLPGRQFGQVALSVQSNILRRSDAIALITGISDAIASLGNGAAFYLVATLGREAQTSIGSLWLSQYLTEAINLAPLSPREQLLDEHKRQFKVFNSKLVLAFYLSPQEGFSASTQKKLAEEFALSFGEPWQDASQLIYAFGAIANEGVSYYLPLWHQSLAQLIFQQSRSLTPEDIFNILIVNETYAPLKDQLAQLISGPVDPLSLIRRFTHASITQE</sequence>